<dbReference type="Gene3D" id="1.10.287.950">
    <property type="entry name" value="Methyl-accepting chemotaxis protein"/>
    <property type="match status" value="1"/>
</dbReference>
<evidence type="ECO:0000256" key="6">
    <source>
        <dbReference type="SAM" id="Phobius"/>
    </source>
</evidence>
<feature type="transmembrane region" description="Helical" evidence="6">
    <location>
        <begin position="566"/>
        <end position="588"/>
    </location>
</feature>
<dbReference type="PANTHER" id="PTHR43077">
    <property type="entry name" value="TRANSPORT PERMEASE YVFS-RELATED"/>
    <property type="match status" value="1"/>
</dbReference>
<evidence type="ECO:0000313" key="9">
    <source>
        <dbReference type="Proteomes" id="UP000487268"/>
    </source>
</evidence>
<evidence type="ECO:0000256" key="4">
    <source>
        <dbReference type="ARBA" id="ARBA00023136"/>
    </source>
</evidence>
<name>A0A7K0C1R3_9ACTN</name>
<protein>
    <recommendedName>
        <fullName evidence="7">ABC-2 type transporter transmembrane domain-containing protein</fullName>
    </recommendedName>
</protein>
<feature type="transmembrane region" description="Helical" evidence="6">
    <location>
        <begin position="496"/>
        <end position="516"/>
    </location>
</feature>
<dbReference type="InterPro" id="IPR023908">
    <property type="entry name" value="xxxLxxG_rpt"/>
</dbReference>
<keyword evidence="3 6" id="KW-1133">Transmembrane helix</keyword>
<dbReference type="SUPFAM" id="SSF58104">
    <property type="entry name" value="Methyl-accepting chemotaxis protein (MCP) signaling domain"/>
    <property type="match status" value="1"/>
</dbReference>
<feature type="transmembrane region" description="Helical" evidence="6">
    <location>
        <begin position="21"/>
        <end position="45"/>
    </location>
</feature>
<evidence type="ECO:0000256" key="2">
    <source>
        <dbReference type="ARBA" id="ARBA00022692"/>
    </source>
</evidence>
<evidence type="ECO:0000313" key="8">
    <source>
        <dbReference type="EMBL" id="MQY07022.1"/>
    </source>
</evidence>
<dbReference type="AlphaFoldDB" id="A0A7K0C1R3"/>
<dbReference type="NCBIfam" id="TIGR03062">
    <property type="entry name" value="pip_yhgE_Cterm"/>
    <property type="match status" value="1"/>
</dbReference>
<comment type="subcellular location">
    <subcellularLocation>
        <location evidence="1">Membrane</location>
        <topology evidence="1">Multi-pass membrane protein</topology>
    </subcellularLocation>
</comment>
<dbReference type="Pfam" id="PF12698">
    <property type="entry name" value="ABC2_membrane_3"/>
    <property type="match status" value="2"/>
</dbReference>
<dbReference type="NCBIfam" id="TIGR03061">
    <property type="entry name" value="pip_yhgE_Nterm"/>
    <property type="match status" value="1"/>
</dbReference>
<dbReference type="OrthoDB" id="9811483at2"/>
<dbReference type="GO" id="GO:0140359">
    <property type="term" value="F:ABC-type transporter activity"/>
    <property type="evidence" value="ECO:0007669"/>
    <property type="project" value="InterPro"/>
</dbReference>
<dbReference type="GO" id="GO:0016020">
    <property type="term" value="C:membrane"/>
    <property type="evidence" value="ECO:0007669"/>
    <property type="project" value="UniProtKB-SubCell"/>
</dbReference>
<dbReference type="NCBIfam" id="TIGR03057">
    <property type="entry name" value="xxxLxxG_by_4"/>
    <property type="match status" value="1"/>
</dbReference>
<dbReference type="EMBL" id="WEGH01000003">
    <property type="protein sequence ID" value="MQY07022.1"/>
    <property type="molecule type" value="Genomic_DNA"/>
</dbReference>
<evidence type="ECO:0000256" key="3">
    <source>
        <dbReference type="ARBA" id="ARBA00022989"/>
    </source>
</evidence>
<feature type="coiled-coil region" evidence="5">
    <location>
        <begin position="348"/>
        <end position="375"/>
    </location>
</feature>
<evidence type="ECO:0000256" key="1">
    <source>
        <dbReference type="ARBA" id="ARBA00004141"/>
    </source>
</evidence>
<feature type="domain" description="ABC-2 type transporter transmembrane" evidence="7">
    <location>
        <begin position="30"/>
        <end position="163"/>
    </location>
</feature>
<dbReference type="InterPro" id="IPR017501">
    <property type="entry name" value="Phage_infect_YhgE_C"/>
</dbReference>
<sequence length="691" mass="72591">MRLPALAAGGLELRRFQRHRLTRIALAGLVLLPLLYAGLYLWSFWDPYARLSHVPVALVVEDQPAKAGGKTVEAGKDLADELKRRKIFDWRTVDAATARDGVREGRYYMALTIPADFSARIASASGDGRPAPAGLRLQMDDSNNYVIGTLAQQAFKEISAAAGGKAVRGYFDQIFISFGQLHGELDKAAKGADKLASGSDQAHDGAGKLAGGLDKAHSGSAQLTSGLGTLQEKAGLLADGSRQLSSGVQQLTTVVDRSADTVVPLLREHAPEIRQAALLVARGADGLADGAGTLPAQTREALQRAEAAQARLKTQLALHPEIPAEVRADLNRAAAQVVAVARQVNAYIQSHTGELKKLAADARDVERAARKIAKDAPGLAAKIEQARGKVDQLNAGAKKISGGMAQLTGGTGKLLDGSSQVTAGLGKLSDGAVTLQTALLQISDGSGKLATGLDNGAKKVPDYSNGERADRADMMSSPVRLASATANKAPNYGTGFAPFFVPLALWVGGMVIYMMLRPLNPRAVGANAPGWRVALAGWLPALAVGAGQVLVVLAVLHFGLGLEARHWPGLIAFLILASAAYLAIIQWVNARFGPVGRILALALLMLQLTSAAGTYPIETSPGFFGAIRPFLPMSWVVDAVRRLISGGDLAPVWQGGAVLAAFLAGGLALTALAVRHNRVWTMKRLHPVLKL</sequence>
<gene>
    <name evidence="8" type="ORF">ACRB68_51190</name>
</gene>
<feature type="transmembrane region" description="Helical" evidence="6">
    <location>
        <begin position="652"/>
        <end position="674"/>
    </location>
</feature>
<reference evidence="8 9" key="1">
    <citation type="submission" date="2019-10" db="EMBL/GenBank/DDBJ databases">
        <title>Actinomadura rubteroloni sp. nov. and Actinomadura macrotermitis sp. nov., isolated from the gut of fungus growing-termite Macrotermes natalensis.</title>
        <authorList>
            <person name="Benndorf R."/>
            <person name="Martin K."/>
            <person name="Kuefner M."/>
            <person name="De Beer W."/>
            <person name="Kaster A.-K."/>
            <person name="Vollmers J."/>
            <person name="Poulsen M."/>
            <person name="Beemelmanns C."/>
        </authorList>
    </citation>
    <scope>NUCLEOTIDE SEQUENCE [LARGE SCALE GENOMIC DNA]</scope>
    <source>
        <strain evidence="8 9">RB68</strain>
    </source>
</reference>
<dbReference type="InterPro" id="IPR051328">
    <property type="entry name" value="T7SS_ABC-Transporter"/>
</dbReference>
<keyword evidence="4 6" id="KW-0472">Membrane</keyword>
<dbReference type="InterPro" id="IPR017500">
    <property type="entry name" value="Phage_infect_YhgE_N"/>
</dbReference>
<evidence type="ECO:0000256" key="5">
    <source>
        <dbReference type="SAM" id="Coils"/>
    </source>
</evidence>
<keyword evidence="9" id="KW-1185">Reference proteome</keyword>
<dbReference type="Proteomes" id="UP000487268">
    <property type="component" value="Unassembled WGS sequence"/>
</dbReference>
<keyword evidence="5" id="KW-0175">Coiled coil</keyword>
<feature type="domain" description="ABC-2 type transporter transmembrane" evidence="7">
    <location>
        <begin position="436"/>
        <end position="671"/>
    </location>
</feature>
<feature type="transmembrane region" description="Helical" evidence="6">
    <location>
        <begin position="595"/>
        <end position="615"/>
    </location>
</feature>
<dbReference type="RefSeq" id="WP_153536609.1">
    <property type="nucleotide sequence ID" value="NZ_WEGH01000003.1"/>
</dbReference>
<proteinExistence type="predicted"/>
<comment type="caution">
    <text evidence="8">The sequence shown here is derived from an EMBL/GenBank/DDBJ whole genome shotgun (WGS) entry which is preliminary data.</text>
</comment>
<dbReference type="Gene3D" id="3.40.1710.10">
    <property type="entry name" value="abc type-2 transporter like domain"/>
    <property type="match status" value="1"/>
</dbReference>
<keyword evidence="2 6" id="KW-0812">Transmembrane</keyword>
<evidence type="ECO:0000259" key="7">
    <source>
        <dbReference type="Pfam" id="PF12698"/>
    </source>
</evidence>
<dbReference type="InterPro" id="IPR013525">
    <property type="entry name" value="ABC2_TM"/>
</dbReference>
<accession>A0A7K0C1R3</accession>
<feature type="transmembrane region" description="Helical" evidence="6">
    <location>
        <begin position="537"/>
        <end position="560"/>
    </location>
</feature>
<organism evidence="8 9">
    <name type="scientific">Actinomadura macrotermitis</name>
    <dbReference type="NCBI Taxonomy" id="2585200"/>
    <lineage>
        <taxon>Bacteria</taxon>
        <taxon>Bacillati</taxon>
        <taxon>Actinomycetota</taxon>
        <taxon>Actinomycetes</taxon>
        <taxon>Streptosporangiales</taxon>
        <taxon>Thermomonosporaceae</taxon>
        <taxon>Actinomadura</taxon>
    </lineage>
</organism>
<dbReference type="PANTHER" id="PTHR43077:SF5">
    <property type="entry name" value="PHAGE INFECTION PROTEIN"/>
    <property type="match status" value="1"/>
</dbReference>